<gene>
    <name evidence="3" type="ORF">dnm_052330</name>
</gene>
<feature type="region of interest" description="Disordered" evidence="1">
    <location>
        <begin position="139"/>
        <end position="158"/>
    </location>
</feature>
<feature type="region of interest" description="Disordered" evidence="1">
    <location>
        <begin position="46"/>
        <end position="72"/>
    </location>
</feature>
<evidence type="ECO:0000313" key="4">
    <source>
        <dbReference type="Proteomes" id="UP000663722"/>
    </source>
</evidence>
<organism evidence="3 4">
    <name type="scientific">Desulfonema magnum</name>
    <dbReference type="NCBI Taxonomy" id="45655"/>
    <lineage>
        <taxon>Bacteria</taxon>
        <taxon>Pseudomonadati</taxon>
        <taxon>Thermodesulfobacteriota</taxon>
        <taxon>Desulfobacteria</taxon>
        <taxon>Desulfobacterales</taxon>
        <taxon>Desulfococcaceae</taxon>
        <taxon>Desulfonema</taxon>
    </lineage>
</organism>
<evidence type="ECO:0000256" key="1">
    <source>
        <dbReference type="SAM" id="MobiDB-lite"/>
    </source>
</evidence>
<protein>
    <submittedName>
        <fullName evidence="3">Uncharacterized protein</fullName>
    </submittedName>
</protein>
<dbReference type="RefSeq" id="WP_207677928.1">
    <property type="nucleotide sequence ID" value="NZ_CP061800.1"/>
</dbReference>
<sequence>MAEERKTKGILSDNIFKIIITSAIIITAIVAGLWFWWKQRPEPVTKDIPEKKTGTVSRKVAEKAPEPSESQPVIDYDKLENDSEFKDMMADRKEEYGVDKGVDMIVKSDESVKIADTTIPMREILDKIRLKEGGLIEDDLTGKPKSENDKGQEATGFKKASDAPLKMSITPDQNVKVYGIHVVRPGDNIWNIHFEFLKHYFEKRGVTVSPRADEPTLGRSSGVGKLLKFSEKMVYIYNLKERKLDVDLHLIHPLSKIVVFNLGQAFSLLNQIDYKNVSRIQFDGETIWIPAEQ</sequence>
<accession>A0A975BPC6</accession>
<feature type="transmembrane region" description="Helical" evidence="2">
    <location>
        <begin position="15"/>
        <end position="37"/>
    </location>
</feature>
<proteinExistence type="predicted"/>
<keyword evidence="2" id="KW-0472">Membrane</keyword>
<dbReference type="Proteomes" id="UP000663722">
    <property type="component" value="Chromosome"/>
</dbReference>
<keyword evidence="4" id="KW-1185">Reference proteome</keyword>
<evidence type="ECO:0000256" key="2">
    <source>
        <dbReference type="SAM" id="Phobius"/>
    </source>
</evidence>
<keyword evidence="2" id="KW-0812">Transmembrane</keyword>
<feature type="compositionally biased region" description="Basic and acidic residues" evidence="1">
    <location>
        <begin position="139"/>
        <end position="152"/>
    </location>
</feature>
<name>A0A975BPC6_9BACT</name>
<dbReference type="KEGG" id="dmm:dnm_052330"/>
<evidence type="ECO:0000313" key="3">
    <source>
        <dbReference type="EMBL" id="QTA89183.1"/>
    </source>
</evidence>
<dbReference type="AlphaFoldDB" id="A0A975BPC6"/>
<dbReference type="EMBL" id="CP061800">
    <property type="protein sequence ID" value="QTA89183.1"/>
    <property type="molecule type" value="Genomic_DNA"/>
</dbReference>
<feature type="compositionally biased region" description="Basic and acidic residues" evidence="1">
    <location>
        <begin position="46"/>
        <end position="66"/>
    </location>
</feature>
<keyword evidence="2" id="KW-1133">Transmembrane helix</keyword>
<reference evidence="3" key="1">
    <citation type="journal article" date="2021" name="Microb. Physiol.">
        <title>Proteogenomic Insights into the Physiology of Marine, Sulfate-Reducing, Filamentous Desulfonema limicola and Desulfonema magnum.</title>
        <authorList>
            <person name="Schnaars V."/>
            <person name="Wohlbrand L."/>
            <person name="Scheve S."/>
            <person name="Hinrichs C."/>
            <person name="Reinhardt R."/>
            <person name="Rabus R."/>
        </authorList>
    </citation>
    <scope>NUCLEOTIDE SEQUENCE</scope>
    <source>
        <strain evidence="3">4be13</strain>
    </source>
</reference>